<keyword evidence="9" id="KW-1185">Reference proteome</keyword>
<evidence type="ECO:0000256" key="4">
    <source>
        <dbReference type="ARBA" id="ARBA00023136"/>
    </source>
</evidence>
<comment type="subcellular location">
    <subcellularLocation>
        <location evidence="1">Membrane</location>
        <topology evidence="1">Multi-pass membrane protein</topology>
    </subcellularLocation>
</comment>
<evidence type="ECO:0000256" key="6">
    <source>
        <dbReference type="SAM" id="MobiDB-lite"/>
    </source>
</evidence>
<evidence type="ECO:0000256" key="1">
    <source>
        <dbReference type="ARBA" id="ARBA00004141"/>
    </source>
</evidence>
<keyword evidence="4" id="KW-0472">Membrane</keyword>
<dbReference type="GO" id="GO:0016020">
    <property type="term" value="C:membrane"/>
    <property type="evidence" value="ECO:0007669"/>
    <property type="project" value="UniProtKB-SubCell"/>
</dbReference>
<evidence type="ECO:0000256" key="2">
    <source>
        <dbReference type="ARBA" id="ARBA00022692"/>
    </source>
</evidence>
<dbReference type="PANTHER" id="PTHR33048">
    <property type="entry name" value="PTH11-LIKE INTEGRAL MEMBRANE PROTEIN (AFU_ORTHOLOGUE AFUA_5G11245)"/>
    <property type="match status" value="1"/>
</dbReference>
<dbReference type="AlphaFoldDB" id="A0A9N9LMI6"/>
<accession>A0A9N9LMI6</accession>
<dbReference type="Proteomes" id="UP000701801">
    <property type="component" value="Unassembled WGS sequence"/>
</dbReference>
<feature type="domain" description="Rhodopsin" evidence="7">
    <location>
        <begin position="2"/>
        <end position="106"/>
    </location>
</feature>
<evidence type="ECO:0000313" key="8">
    <source>
        <dbReference type="EMBL" id="CAG8976973.1"/>
    </source>
</evidence>
<dbReference type="EMBL" id="CAJVRM010000198">
    <property type="protein sequence ID" value="CAG8976973.1"/>
    <property type="molecule type" value="Genomic_DNA"/>
</dbReference>
<proteinExistence type="inferred from homology"/>
<comment type="similarity">
    <text evidence="5">Belongs to the SAT4 family.</text>
</comment>
<evidence type="ECO:0000256" key="5">
    <source>
        <dbReference type="ARBA" id="ARBA00038359"/>
    </source>
</evidence>
<feature type="compositionally biased region" description="Low complexity" evidence="6">
    <location>
        <begin position="129"/>
        <end position="139"/>
    </location>
</feature>
<sequence length="274" mass="30583">MYRMLFVTNSQSRLNKTLRVAEFTIIGFYFSQFFTKMFECSPVARVWDSSIPGSCLSKHAILNASGLFNLLRDIFILLVPVFSVMKLRIRNAKKAQIIFALTLGAAAPTHNTSNTSYSGHRREPSSEINLSRPNNSSNRRTTHSRASIGLRDGEAPGRAEYIALNSPAEPSTPRERYFISRSNTESTNVPSPAAAPSIGSFRGPPSVVVHCPDSTFPTATPLPNDETTFPSRAYVPPTRHSDTFQFASDGELRRAKPDTKEEKEKFFKHHSYFS</sequence>
<evidence type="ECO:0000256" key="3">
    <source>
        <dbReference type="ARBA" id="ARBA00022989"/>
    </source>
</evidence>
<feature type="region of interest" description="Disordered" evidence="6">
    <location>
        <begin position="218"/>
        <end position="243"/>
    </location>
</feature>
<keyword evidence="3" id="KW-1133">Transmembrane helix</keyword>
<reference evidence="8" key="1">
    <citation type="submission" date="2021-07" db="EMBL/GenBank/DDBJ databases">
        <authorList>
            <person name="Durling M."/>
        </authorList>
    </citation>
    <scope>NUCLEOTIDE SEQUENCE</scope>
</reference>
<keyword evidence="2" id="KW-0812">Transmembrane</keyword>
<gene>
    <name evidence="8" type="ORF">HYALB_00010955</name>
</gene>
<organism evidence="8 9">
    <name type="scientific">Hymenoscyphus albidus</name>
    <dbReference type="NCBI Taxonomy" id="595503"/>
    <lineage>
        <taxon>Eukaryota</taxon>
        <taxon>Fungi</taxon>
        <taxon>Dikarya</taxon>
        <taxon>Ascomycota</taxon>
        <taxon>Pezizomycotina</taxon>
        <taxon>Leotiomycetes</taxon>
        <taxon>Helotiales</taxon>
        <taxon>Helotiaceae</taxon>
        <taxon>Hymenoscyphus</taxon>
    </lineage>
</organism>
<dbReference type="OrthoDB" id="2496787at2759"/>
<protein>
    <recommendedName>
        <fullName evidence="7">Rhodopsin domain-containing protein</fullName>
    </recommendedName>
</protein>
<dbReference type="InterPro" id="IPR049326">
    <property type="entry name" value="Rhodopsin_dom_fungi"/>
</dbReference>
<evidence type="ECO:0000259" key="7">
    <source>
        <dbReference type="Pfam" id="PF20684"/>
    </source>
</evidence>
<evidence type="ECO:0000313" key="9">
    <source>
        <dbReference type="Proteomes" id="UP000701801"/>
    </source>
</evidence>
<feature type="region of interest" description="Disordered" evidence="6">
    <location>
        <begin position="110"/>
        <end position="152"/>
    </location>
</feature>
<dbReference type="PANTHER" id="PTHR33048:SF55">
    <property type="entry name" value="INTEGRAL MEMBRANE PROTEIN"/>
    <property type="match status" value="1"/>
</dbReference>
<comment type="caution">
    <text evidence="8">The sequence shown here is derived from an EMBL/GenBank/DDBJ whole genome shotgun (WGS) entry which is preliminary data.</text>
</comment>
<name>A0A9N9LMI6_9HELO</name>
<dbReference type="InterPro" id="IPR052337">
    <property type="entry name" value="SAT4-like"/>
</dbReference>
<dbReference type="Pfam" id="PF20684">
    <property type="entry name" value="Fung_rhodopsin"/>
    <property type="match status" value="1"/>
</dbReference>